<dbReference type="PIRSF" id="PIRSF000429">
    <property type="entry name" value="Ac-CoA_Ac_transf"/>
    <property type="match status" value="1"/>
</dbReference>
<gene>
    <name evidence="2" type="ORF">GCM10009560_61960</name>
</gene>
<dbReference type="PANTHER" id="PTHR42870:SF1">
    <property type="entry name" value="NON-SPECIFIC LIPID-TRANSFER PROTEIN-LIKE 2"/>
    <property type="match status" value="1"/>
</dbReference>
<dbReference type="CDD" id="cd00829">
    <property type="entry name" value="SCP-x_thiolase"/>
    <property type="match status" value="1"/>
</dbReference>
<dbReference type="Proteomes" id="UP001501578">
    <property type="component" value="Unassembled WGS sequence"/>
</dbReference>
<evidence type="ECO:0000259" key="1">
    <source>
        <dbReference type="Pfam" id="PF22691"/>
    </source>
</evidence>
<dbReference type="Pfam" id="PF22691">
    <property type="entry name" value="Thiolase_C_1"/>
    <property type="match status" value="1"/>
</dbReference>
<accession>A0ABN1QRY3</accession>
<sequence length="394" mass="40770">MSVVVLGAGMHPWGKWGRPFIEYGVAAARDALADAGVAWTDVDYVAGADTIRNGYPGFVAGAAFARALGWSGARVASCYAACASGAHAIDLARTRILAGLSELALVVGADTTPKGFFSPLGGERADDPDWLRFRLLGATNPAYFALYARRRMALHGESPADFAAVKVKNAAAGALNPMARYRRAVTAAEVLASPMVADPLRLMDVCATSDGGAALVLASETYARRLGVTRPVRITAVSTVTPVYPNAVLELPDFATDSTLTAPVPERPFRAAIAHAAYEEAGLGPADLSLAEVYDLSTALELDWTEDLGLCPPGEAAGLLRAGETALGGRIPVNPSGGLASFGEAVPAQAIAQVCELTWQLRGTAGERQVEGARVGLAANQGLFGHGSAVIAVK</sequence>
<feature type="domain" description="Thiolase C-terminal" evidence="1">
    <location>
        <begin position="274"/>
        <end position="390"/>
    </location>
</feature>
<proteinExistence type="predicted"/>
<dbReference type="NCBIfam" id="NF004715">
    <property type="entry name" value="PRK06059.1"/>
    <property type="match status" value="1"/>
</dbReference>
<comment type="caution">
    <text evidence="2">The sequence shown here is derived from an EMBL/GenBank/DDBJ whole genome shotgun (WGS) entry which is preliminary data.</text>
</comment>
<dbReference type="InterPro" id="IPR055140">
    <property type="entry name" value="Thiolase_C_2"/>
</dbReference>
<dbReference type="InterPro" id="IPR002155">
    <property type="entry name" value="Thiolase"/>
</dbReference>
<keyword evidence="3" id="KW-1185">Reference proteome</keyword>
<evidence type="ECO:0000313" key="2">
    <source>
        <dbReference type="EMBL" id="GAA0946319.1"/>
    </source>
</evidence>
<evidence type="ECO:0000313" key="3">
    <source>
        <dbReference type="Proteomes" id="UP001501578"/>
    </source>
</evidence>
<dbReference type="EMBL" id="BAAAHQ010000040">
    <property type="protein sequence ID" value="GAA0946319.1"/>
    <property type="molecule type" value="Genomic_DNA"/>
</dbReference>
<dbReference type="SUPFAM" id="SSF53901">
    <property type="entry name" value="Thiolase-like"/>
    <property type="match status" value="2"/>
</dbReference>
<protein>
    <submittedName>
        <fullName evidence="2">Lipid-transfer protein</fullName>
    </submittedName>
</protein>
<dbReference type="Gene3D" id="3.40.47.10">
    <property type="match status" value="1"/>
</dbReference>
<reference evidence="2 3" key="1">
    <citation type="journal article" date="2019" name="Int. J. Syst. Evol. Microbiol.">
        <title>The Global Catalogue of Microorganisms (GCM) 10K type strain sequencing project: providing services to taxonomists for standard genome sequencing and annotation.</title>
        <authorList>
            <consortium name="The Broad Institute Genomics Platform"/>
            <consortium name="The Broad Institute Genome Sequencing Center for Infectious Disease"/>
            <person name="Wu L."/>
            <person name="Ma J."/>
        </authorList>
    </citation>
    <scope>NUCLEOTIDE SEQUENCE [LARGE SCALE GENOMIC DNA]</scope>
    <source>
        <strain evidence="2 3">JCM 11136</strain>
    </source>
</reference>
<dbReference type="InterPro" id="IPR016039">
    <property type="entry name" value="Thiolase-like"/>
</dbReference>
<organism evidence="2 3">
    <name type="scientific">Nonomuraea longicatena</name>
    <dbReference type="NCBI Taxonomy" id="83682"/>
    <lineage>
        <taxon>Bacteria</taxon>
        <taxon>Bacillati</taxon>
        <taxon>Actinomycetota</taxon>
        <taxon>Actinomycetes</taxon>
        <taxon>Streptosporangiales</taxon>
        <taxon>Streptosporangiaceae</taxon>
        <taxon>Nonomuraea</taxon>
    </lineage>
</organism>
<name>A0ABN1QRY3_9ACTN</name>
<dbReference type="RefSeq" id="WP_343953690.1">
    <property type="nucleotide sequence ID" value="NZ_BAAAHQ010000040.1"/>
</dbReference>
<dbReference type="PANTHER" id="PTHR42870">
    <property type="entry name" value="ACETYL-COA C-ACETYLTRANSFERASE"/>
    <property type="match status" value="1"/>
</dbReference>